<keyword evidence="10" id="KW-1185">Reference proteome</keyword>
<dbReference type="GO" id="GO:0005634">
    <property type="term" value="C:nucleus"/>
    <property type="evidence" value="ECO:0007669"/>
    <property type="project" value="UniProtKB-SubCell"/>
</dbReference>
<protein>
    <submittedName>
        <fullName evidence="9">(pine wood nematode) hypothetical protein</fullName>
    </submittedName>
</protein>
<evidence type="ECO:0000256" key="3">
    <source>
        <dbReference type="ARBA" id="ARBA00023015"/>
    </source>
</evidence>
<comment type="caution">
    <text evidence="9">The sequence shown here is derived from an EMBL/GenBank/DDBJ whole genome shotgun (WGS) entry which is preliminary data.</text>
</comment>
<dbReference type="Gene3D" id="1.20.5.170">
    <property type="match status" value="1"/>
</dbReference>
<dbReference type="FunFam" id="1.20.5.170:FF:000025">
    <property type="entry name" value="nuclear factor interleukin-3-regulated protein-like"/>
    <property type="match status" value="1"/>
</dbReference>
<keyword evidence="3" id="KW-0805">Transcription regulation</keyword>
<evidence type="ECO:0000256" key="1">
    <source>
        <dbReference type="ARBA" id="ARBA00004123"/>
    </source>
</evidence>
<feature type="region of interest" description="Disordered" evidence="7">
    <location>
        <begin position="87"/>
        <end position="161"/>
    </location>
</feature>
<dbReference type="PANTHER" id="PTHR11988:SF56">
    <property type="entry name" value="TRANSCRIPTION FACTOR CES-2"/>
    <property type="match status" value="1"/>
</dbReference>
<sequence length="248" mass="27548">MGRVSAAPRSPASLVYSNSRPQRELIKMSDRSAGSSTIDMTTVTHSSLANNNKIPLDLLFACLEEASEGEGTVAKKFRLQPNPISPLDVASSASSTSASSTQHSPIQLNTPGRFFCSRSRKPPEPIPSDKKDQAYYAKRRKNNDAAKRSRDARRMKEEQTAKRAAELEHENQTLKQQLQSLQEQLSYYRALKNLSDPTEERGNGVQKAKEEVPEMVKSELLQNTSVLLSLLNNASLFSLQRDENLGSR</sequence>
<dbReference type="SMR" id="A0A7I8XBK4"/>
<dbReference type="PANTHER" id="PTHR11988">
    <property type="entry name" value="THYROTROPH EMBRYONIC FACTOR RELATED"/>
    <property type="match status" value="1"/>
</dbReference>
<evidence type="ECO:0000313" key="10">
    <source>
        <dbReference type="Proteomes" id="UP000659654"/>
    </source>
</evidence>
<dbReference type="InterPro" id="IPR040223">
    <property type="entry name" value="PAR_bZIP"/>
</dbReference>
<dbReference type="InterPro" id="IPR004827">
    <property type="entry name" value="bZIP"/>
</dbReference>
<gene>
    <name evidence="9" type="ORF">BXYJ_LOCUS1377</name>
</gene>
<dbReference type="SMART" id="SM00338">
    <property type="entry name" value="BRLZ"/>
    <property type="match status" value="1"/>
</dbReference>
<dbReference type="OrthoDB" id="6022300at2759"/>
<organism evidence="9 10">
    <name type="scientific">Bursaphelenchus xylophilus</name>
    <name type="common">Pinewood nematode worm</name>
    <name type="synonym">Aphelenchoides xylophilus</name>
    <dbReference type="NCBI Taxonomy" id="6326"/>
    <lineage>
        <taxon>Eukaryota</taxon>
        <taxon>Metazoa</taxon>
        <taxon>Ecdysozoa</taxon>
        <taxon>Nematoda</taxon>
        <taxon>Chromadorea</taxon>
        <taxon>Rhabditida</taxon>
        <taxon>Tylenchina</taxon>
        <taxon>Tylenchomorpha</taxon>
        <taxon>Aphelenchoidea</taxon>
        <taxon>Aphelenchoididae</taxon>
        <taxon>Bursaphelenchus</taxon>
    </lineage>
</organism>
<keyword evidence="6" id="KW-0539">Nucleus</keyword>
<dbReference type="EMBL" id="CAJFCV020000001">
    <property type="protein sequence ID" value="CAG9084233.1"/>
    <property type="molecule type" value="Genomic_DNA"/>
</dbReference>
<reference evidence="9" key="1">
    <citation type="submission" date="2020-09" db="EMBL/GenBank/DDBJ databases">
        <authorList>
            <person name="Kikuchi T."/>
        </authorList>
    </citation>
    <scope>NUCLEOTIDE SEQUENCE</scope>
    <source>
        <strain evidence="9">Ka4C1</strain>
    </source>
</reference>
<dbReference type="GO" id="GO:0000981">
    <property type="term" value="F:DNA-binding transcription factor activity, RNA polymerase II-specific"/>
    <property type="evidence" value="ECO:0007669"/>
    <property type="project" value="TreeGrafter"/>
</dbReference>
<feature type="compositionally biased region" description="Basic and acidic residues" evidence="7">
    <location>
        <begin position="121"/>
        <end position="133"/>
    </location>
</feature>
<evidence type="ECO:0000259" key="8">
    <source>
        <dbReference type="PROSITE" id="PS50217"/>
    </source>
</evidence>
<dbReference type="InterPro" id="IPR046347">
    <property type="entry name" value="bZIP_sf"/>
</dbReference>
<dbReference type="Pfam" id="PF07716">
    <property type="entry name" value="bZIP_2"/>
    <property type="match status" value="1"/>
</dbReference>
<accession>A0A7I8XBK4</accession>
<comment type="subcellular location">
    <subcellularLocation>
        <location evidence="1">Nucleus</location>
    </subcellularLocation>
</comment>
<dbReference type="Proteomes" id="UP000582659">
    <property type="component" value="Unassembled WGS sequence"/>
</dbReference>
<dbReference type="PROSITE" id="PS50217">
    <property type="entry name" value="BZIP"/>
    <property type="match status" value="1"/>
</dbReference>
<feature type="region of interest" description="Disordered" evidence="7">
    <location>
        <begin position="1"/>
        <end position="24"/>
    </location>
</feature>
<name>A0A7I8XBK4_BURXY</name>
<evidence type="ECO:0000256" key="7">
    <source>
        <dbReference type="SAM" id="MobiDB-lite"/>
    </source>
</evidence>
<evidence type="ECO:0000256" key="5">
    <source>
        <dbReference type="ARBA" id="ARBA00023163"/>
    </source>
</evidence>
<dbReference type="EMBL" id="CAJFDI010000001">
    <property type="protein sequence ID" value="CAD5209307.1"/>
    <property type="molecule type" value="Genomic_DNA"/>
</dbReference>
<dbReference type="GO" id="GO:0000978">
    <property type="term" value="F:RNA polymerase II cis-regulatory region sequence-specific DNA binding"/>
    <property type="evidence" value="ECO:0007669"/>
    <property type="project" value="TreeGrafter"/>
</dbReference>
<dbReference type="SUPFAM" id="SSF57959">
    <property type="entry name" value="Leucine zipper domain"/>
    <property type="match status" value="1"/>
</dbReference>
<evidence type="ECO:0000256" key="4">
    <source>
        <dbReference type="ARBA" id="ARBA00023125"/>
    </source>
</evidence>
<evidence type="ECO:0000256" key="6">
    <source>
        <dbReference type="ARBA" id="ARBA00023242"/>
    </source>
</evidence>
<keyword evidence="4" id="KW-0238">DNA-binding</keyword>
<evidence type="ECO:0000256" key="2">
    <source>
        <dbReference type="ARBA" id="ARBA00006079"/>
    </source>
</evidence>
<feature type="domain" description="BZIP" evidence="8">
    <location>
        <begin position="132"/>
        <end position="191"/>
    </location>
</feature>
<feature type="compositionally biased region" description="Low complexity" evidence="7">
    <location>
        <begin position="90"/>
        <end position="101"/>
    </location>
</feature>
<dbReference type="Proteomes" id="UP000659654">
    <property type="component" value="Unassembled WGS sequence"/>
</dbReference>
<dbReference type="AlphaFoldDB" id="A0A7I8XBK4"/>
<keyword evidence="5" id="KW-0804">Transcription</keyword>
<feature type="compositionally biased region" description="Basic and acidic residues" evidence="7">
    <location>
        <begin position="142"/>
        <end position="161"/>
    </location>
</feature>
<proteinExistence type="inferred from homology"/>
<comment type="similarity">
    <text evidence="2">Belongs to the bZIP family. NFIL3 subfamily.</text>
</comment>
<dbReference type="CDD" id="cd14695">
    <property type="entry name" value="bZIP_HLF"/>
    <property type="match status" value="1"/>
</dbReference>
<evidence type="ECO:0000313" key="9">
    <source>
        <dbReference type="EMBL" id="CAD5209307.1"/>
    </source>
</evidence>